<dbReference type="FunFam" id="3.30.420.10:FF:000010">
    <property type="entry name" value="DNA polymerase epsilon catalytic subunit"/>
    <property type="match status" value="1"/>
</dbReference>
<dbReference type="PANTHER" id="PTHR10670">
    <property type="entry name" value="DNA POLYMERASE EPSILON CATALYTIC SUBUNIT A"/>
    <property type="match status" value="1"/>
</dbReference>
<organism evidence="22 23">
    <name type="scientific">Filobasidium floriforme</name>
    <dbReference type="NCBI Taxonomy" id="5210"/>
    <lineage>
        <taxon>Eukaryota</taxon>
        <taxon>Fungi</taxon>
        <taxon>Dikarya</taxon>
        <taxon>Basidiomycota</taxon>
        <taxon>Agaricomycotina</taxon>
        <taxon>Tremellomycetes</taxon>
        <taxon>Filobasidiales</taxon>
        <taxon>Filobasidiaceae</taxon>
        <taxon>Filobasidium</taxon>
    </lineage>
</organism>
<evidence type="ECO:0000256" key="5">
    <source>
        <dbReference type="ARBA" id="ARBA00022679"/>
    </source>
</evidence>
<dbReference type="GO" id="GO:0000166">
    <property type="term" value="F:nucleotide binding"/>
    <property type="evidence" value="ECO:0007669"/>
    <property type="project" value="InterPro"/>
</dbReference>
<gene>
    <name evidence="22" type="ORF">FFLO_04192</name>
</gene>
<evidence type="ECO:0000256" key="8">
    <source>
        <dbReference type="ARBA" id="ARBA00022723"/>
    </source>
</evidence>
<dbReference type="Pfam" id="PF23250">
    <property type="entry name" value="zf_DPOE_2"/>
    <property type="match status" value="1"/>
</dbReference>
<dbReference type="InterPro" id="IPR042087">
    <property type="entry name" value="DNA_pol_B_thumb"/>
</dbReference>
<evidence type="ECO:0000256" key="2">
    <source>
        <dbReference type="ARBA" id="ARBA00004123"/>
    </source>
</evidence>
<dbReference type="EMBL" id="JABELV010000085">
    <property type="protein sequence ID" value="KAG7531682.1"/>
    <property type="molecule type" value="Genomic_DNA"/>
</dbReference>
<feature type="domain" description="DNA polymerase epsilon catalytic subunit A C-terminal" evidence="21">
    <location>
        <begin position="1558"/>
        <end position="1955"/>
    </location>
</feature>
<dbReference type="GO" id="GO:0006272">
    <property type="term" value="P:leading strand elongation"/>
    <property type="evidence" value="ECO:0007669"/>
    <property type="project" value="TreeGrafter"/>
</dbReference>
<comment type="subunit">
    <text evidence="18">Heterotetramer. Consists of 4 subunits: POL2, DPB2, DPB3 and DPB4.</text>
</comment>
<dbReference type="InterPro" id="IPR043502">
    <property type="entry name" value="DNA/RNA_pol_sf"/>
</dbReference>
<comment type="catalytic activity">
    <reaction evidence="16 19">
        <text>DNA(n) + a 2'-deoxyribonucleoside 5'-triphosphate = DNA(n+1) + diphosphate</text>
        <dbReference type="Rhea" id="RHEA:22508"/>
        <dbReference type="Rhea" id="RHEA-COMP:17339"/>
        <dbReference type="Rhea" id="RHEA-COMP:17340"/>
        <dbReference type="ChEBI" id="CHEBI:33019"/>
        <dbReference type="ChEBI" id="CHEBI:61560"/>
        <dbReference type="ChEBI" id="CHEBI:173112"/>
        <dbReference type="EC" id="2.7.7.7"/>
    </reaction>
</comment>
<evidence type="ECO:0000256" key="3">
    <source>
        <dbReference type="ARBA" id="ARBA00005755"/>
    </source>
</evidence>
<dbReference type="GO" id="GO:0008310">
    <property type="term" value="F:single-stranded DNA 3'-5' DNA exonuclease activity"/>
    <property type="evidence" value="ECO:0007669"/>
    <property type="project" value="TreeGrafter"/>
</dbReference>
<dbReference type="Pfam" id="PF22634">
    <property type="entry name" value="POL2_thumb"/>
    <property type="match status" value="1"/>
</dbReference>
<dbReference type="InterPro" id="IPR054475">
    <property type="entry name" value="Znf-DPOE"/>
</dbReference>
<evidence type="ECO:0000313" key="23">
    <source>
        <dbReference type="Proteomes" id="UP000812966"/>
    </source>
</evidence>
<dbReference type="GO" id="GO:0008622">
    <property type="term" value="C:epsilon DNA polymerase complex"/>
    <property type="evidence" value="ECO:0007669"/>
    <property type="project" value="InterPro"/>
</dbReference>
<feature type="compositionally biased region" description="Basic and acidic residues" evidence="20">
    <location>
        <begin position="43"/>
        <end position="57"/>
    </location>
</feature>
<dbReference type="FunFam" id="1.10.132.60:FF:000002">
    <property type="entry name" value="DNA polymerase epsilon catalytic subunit"/>
    <property type="match status" value="1"/>
</dbReference>
<dbReference type="GO" id="GO:0003887">
    <property type="term" value="F:DNA-directed DNA polymerase activity"/>
    <property type="evidence" value="ECO:0007669"/>
    <property type="project" value="UniProtKB-KW"/>
</dbReference>
<dbReference type="Gene3D" id="3.30.342.10">
    <property type="entry name" value="DNA Polymerase, chain B, domain 1"/>
    <property type="match status" value="1"/>
</dbReference>
<dbReference type="Pfam" id="PF03104">
    <property type="entry name" value="DNA_pol_B_exo1"/>
    <property type="match status" value="1"/>
</dbReference>
<dbReference type="InterPro" id="IPR029703">
    <property type="entry name" value="POL2"/>
</dbReference>
<comment type="subcellular location">
    <subcellularLocation>
        <location evidence="2 19">Nucleus</location>
    </subcellularLocation>
</comment>
<keyword evidence="5 19" id="KW-0808">Transferase</keyword>
<comment type="function">
    <text evidence="17 19">DNA polymerase II participates in chromosomal DNA replication.</text>
</comment>
<dbReference type="InterPro" id="IPR013697">
    <property type="entry name" value="DNA_pol_e_suA_C"/>
</dbReference>
<keyword evidence="11 19" id="KW-0239">DNA-directed DNA polymerase</keyword>
<dbReference type="Pfam" id="PF22912">
    <property type="entry name" value="zf-DPOE"/>
    <property type="match status" value="1"/>
</dbReference>
<feature type="region of interest" description="Disordered" evidence="20">
    <location>
        <begin position="1"/>
        <end position="57"/>
    </location>
</feature>
<dbReference type="GO" id="GO:0051539">
    <property type="term" value="F:4 iron, 4 sulfur cluster binding"/>
    <property type="evidence" value="ECO:0007669"/>
    <property type="project" value="UniProtKB-KW"/>
</dbReference>
<dbReference type="CDD" id="cd05535">
    <property type="entry name" value="POLBc_epsilon"/>
    <property type="match status" value="1"/>
</dbReference>
<evidence type="ECO:0000259" key="21">
    <source>
        <dbReference type="SMART" id="SM01159"/>
    </source>
</evidence>
<evidence type="ECO:0000313" key="22">
    <source>
        <dbReference type="EMBL" id="KAG7531682.1"/>
    </source>
</evidence>
<evidence type="ECO:0000256" key="10">
    <source>
        <dbReference type="ARBA" id="ARBA00022833"/>
    </source>
</evidence>
<keyword evidence="15 19" id="KW-0539">Nucleus</keyword>
<evidence type="ECO:0000256" key="20">
    <source>
        <dbReference type="SAM" id="MobiDB-lite"/>
    </source>
</evidence>
<dbReference type="GO" id="GO:0006297">
    <property type="term" value="P:nucleotide-excision repair, DNA gap filling"/>
    <property type="evidence" value="ECO:0007669"/>
    <property type="project" value="TreeGrafter"/>
</dbReference>
<evidence type="ECO:0000256" key="18">
    <source>
        <dbReference type="ARBA" id="ARBA00065544"/>
    </source>
</evidence>
<accession>A0A8K0JLE4</accession>
<dbReference type="GO" id="GO:0045004">
    <property type="term" value="P:DNA replication proofreading"/>
    <property type="evidence" value="ECO:0007669"/>
    <property type="project" value="TreeGrafter"/>
</dbReference>
<evidence type="ECO:0000256" key="14">
    <source>
        <dbReference type="ARBA" id="ARBA00023125"/>
    </source>
</evidence>
<dbReference type="InterPro" id="IPR055191">
    <property type="entry name" value="POL2_thumb"/>
</dbReference>
<evidence type="ECO:0000256" key="12">
    <source>
        <dbReference type="ARBA" id="ARBA00023004"/>
    </source>
</evidence>
<keyword evidence="6 19" id="KW-0548">Nucleotidyltransferase</keyword>
<dbReference type="Gene3D" id="3.90.1600.10">
    <property type="entry name" value="Palm domain of DNA polymerase"/>
    <property type="match status" value="1"/>
</dbReference>
<evidence type="ECO:0000256" key="1">
    <source>
        <dbReference type="ARBA" id="ARBA00001966"/>
    </source>
</evidence>
<evidence type="ECO:0000256" key="19">
    <source>
        <dbReference type="RuleBase" id="RU365029"/>
    </source>
</evidence>
<dbReference type="PANTHER" id="PTHR10670:SF0">
    <property type="entry name" value="DNA POLYMERASE EPSILON CATALYTIC SUBUNIT A"/>
    <property type="match status" value="1"/>
</dbReference>
<dbReference type="SMART" id="SM00486">
    <property type="entry name" value="POLBc"/>
    <property type="match status" value="1"/>
</dbReference>
<evidence type="ECO:0000256" key="15">
    <source>
        <dbReference type="ARBA" id="ARBA00023242"/>
    </source>
</evidence>
<dbReference type="SUPFAM" id="SSF53098">
    <property type="entry name" value="Ribonuclease H-like"/>
    <property type="match status" value="1"/>
</dbReference>
<keyword evidence="13 19" id="KW-0411">Iron-sulfur</keyword>
<comment type="cofactor">
    <cofactor evidence="1 19">
        <name>[4Fe-4S] cluster</name>
        <dbReference type="ChEBI" id="CHEBI:49883"/>
    </cofactor>
</comment>
<proteinExistence type="inferred from homology"/>
<evidence type="ECO:0000256" key="13">
    <source>
        <dbReference type="ARBA" id="ARBA00023014"/>
    </source>
</evidence>
<evidence type="ECO:0000256" key="11">
    <source>
        <dbReference type="ARBA" id="ARBA00022932"/>
    </source>
</evidence>
<keyword evidence="12 19" id="KW-0408">Iron</keyword>
<keyword evidence="14 19" id="KW-0238">DNA-binding</keyword>
<evidence type="ECO:0000256" key="9">
    <source>
        <dbReference type="ARBA" id="ARBA00022771"/>
    </source>
</evidence>
<sequence length="2290" mass="258179">MTRPGNPIFGLTSGGRGKFRGGSSRGSNTRYVSRRTGRGGGKGGKDGNPLKREDDGTAAQERFEEIKVYEEIDERLGFWRFESGKAQGEEREGWLVNMHQTIIKSDSHVGGKAAVDFYFIQDDGGSFKATVPFEPYFFVGCRAGSETQVEEWLIKKYEGLVVRTERRKKWDLSLPNHLLSAPPVFVKIFFHNTQDLQTVRRDLLPLATANSAKLNAIDAYAEVVSADAQGNGFGAAMDIGYGYDDEYDNAGESSKAGARAAWGAESGKGKGKDRDPQDCVVDLREHDIAYYLRVAIDLDVRVGLWYTIHSQGGNTKLSRLTSRVKRAEPVVMAYDIETSKQPLKFPDQQTDQIMMISYMIDGVGYLITNREIVSEDIEDFEYTPKDEYPGDFTIFNEPDEAAVIRRWFEHIQDAKPTIMATYNGDSFDFPFVEARALIHGINMYAEIGFKRDNEEEFKSRTCAHMDCFRWVKRDSYLPQGSQNLKAVTKAKLGYNPAELDPELMTPYAMERPHILAQYSVSDAVATYYLYMKYVHPFVFSLCNIIPLNPDEVLRKGSGTLCETLLMVEAYQGDIIMPNRHEDAHGTTYKGHVLAAETYVGGHVEALEAGVFRSDIPTNFKIVPEAIQGLIDDLDHALKFSLREEGKIALEDVEDYEEVKGKIQTALELMRDNPNRFDKPLIYHLDVAAMYPNIMLSNRLQPDAVKDDATCAVCDYNRADKKCDRKMEWSWRGDYFPAKRDEVNMIRHALEQEDFPGKVSWAPKRRFAELPPSEQSALVHKRLGDYSRKVYKKTHETEIVNREAIICQRENPFYIDTVRAFRDRRYEYKGLHKTWKKNLDQVVSENKSLTEVEEAKQMIVLYDSLQLAHKCILNSFYGYVMRKGARWYSMEMAGITCLTGAKIIQMARQLVEQIGRPLELDTDGIWCMLPGVFPEDFDFKLKSGKKFRISYPCTMLNHLVHAKFTNDAYHDLVDKESGLYEIRNENSIFFELDGPYKAMILPSSKEEDKLLKKRYAVYNHDNSLAELKGFEVKRRGELQMIKIFQSQIFDKFLLGKTTEECYAAVAEVADQWLDILQSRASSLSDEELVDLIAENRSMSKTLAEYAGQKSTSISTARRLAEFLGEQMVKDKGLACKFIISAKPLGAPVTERAVPVAIFDTEESVKRHFLRKWLKDNSLIEFDLRSILDWTYYEERLGSVIQKLITIPAALQRVPNPVPRVRHPDWLHKRVMAKADKFQQHKLTDMFKKVPVRENKETAKDMEDFGAPKESFSLYGRRRTAVTKKKRSALEDDEVSEIPPNPMEDYSGWLRVMRRSWRQKRQQRKAGGQLPVAISAPKGNGSIAAMLQNQSFGMSGSQWDVVQIAPTNRPGEFKLWLAINSTFQSLRLRVPREFYLNLKKAPVQGTFDARYQAVPIVRTLPRGHSCRNLYKITVAEQIFVDGEAHFSSLINNPNVDGAYELQVPLAVRALLQFGSSCRLTSESGGGLSRGLDKGFDIGDLESAGVSITKHRYLNDGKGMRYIYLHHSSSGPRQMFTICVPGQEAKFYIVDAARNRPQLPSPKNLYADEISKMSEADIASSLLDYPDTFLHSVTYFGNESAAVKAMSKELANPRRGPNMIVLRSPLEKDHFLVKAPIFSDFPIITAGQPSENDASPLMWLVTATKAVVRDYLGIGSWLASQIELAAHYDVPLGNLPADVALFVADIDFARRLHKQDMIMWWSEEPHPDLGGHEQDSKGGEELVVPRTSMPGCYSNAVLEINMVDLAINSILQSAIVNEMEGSGTGSMAFDSASHNLDEYAKGSAHTAAMLGDAVLPTQTFSVLKSMVRSWWTDHARARAKSRTIRAPELVVNHFWRWLSSSSAAMYDPALQRFLHGLMRKVYLQLLSEFKRLGAQVVYADFGRLFLLTSKPDAGSAFAFAQYLVTAANSQPLFQDISFQITQFWNYLAWMDIANFGGVKVAADVASTSKASDECTITMDWNIQAYLPPGIQHYFETQVGNFIWAMYSAKQKSSDGRTPLKMIHDLNMPVNGGVAPPTQLSKAKVKELVAAQSSVSQQLTRKLLSVVAKIRKRQAAAATDPDEAELLAFPLLPGGVAIPTNPSLEFVKTICAVFSLASELKVEVQILKRNLLDLCNIREFSEEAAFRNPCQPLILPMVICDHCFSHRDVDLCRDPDRLPIVDPASRGKTILPPRRSSWACTVCLGEYDRSSVEIPLIDLVTRLQTNYQLQDLACQKCSQIKSENLSPTCSCGGAFRETAGRYEMKKRLKSIVSIAEYHQLHLAAGYAQAIVAGW</sequence>
<evidence type="ECO:0000256" key="16">
    <source>
        <dbReference type="ARBA" id="ARBA00049244"/>
    </source>
</evidence>
<protein>
    <recommendedName>
        <fullName evidence="19">DNA polymerase epsilon catalytic subunit</fullName>
        <ecNumber evidence="19">2.7.7.7</ecNumber>
    </recommendedName>
</protein>
<evidence type="ECO:0000256" key="4">
    <source>
        <dbReference type="ARBA" id="ARBA00022485"/>
    </source>
</evidence>
<keyword evidence="23" id="KW-1185">Reference proteome</keyword>
<comment type="similarity">
    <text evidence="3 19">Belongs to the DNA polymerase type-B family.</text>
</comment>
<keyword evidence="9 19" id="KW-0863">Zinc-finger</keyword>
<dbReference type="Pfam" id="PF08490">
    <property type="entry name" value="DUF1744"/>
    <property type="match status" value="1"/>
</dbReference>
<dbReference type="GO" id="GO:0003677">
    <property type="term" value="F:DNA binding"/>
    <property type="evidence" value="ECO:0007669"/>
    <property type="project" value="UniProtKB-KW"/>
</dbReference>
<dbReference type="InterPro" id="IPR006172">
    <property type="entry name" value="DNA-dir_DNA_pol_B"/>
</dbReference>
<dbReference type="InterPro" id="IPR036397">
    <property type="entry name" value="RNaseH_sf"/>
</dbReference>
<dbReference type="Gene3D" id="3.30.420.10">
    <property type="entry name" value="Ribonuclease H-like superfamily/Ribonuclease H"/>
    <property type="match status" value="1"/>
</dbReference>
<dbReference type="SMART" id="SM01159">
    <property type="entry name" value="DUF1744"/>
    <property type="match status" value="1"/>
</dbReference>
<keyword evidence="7 19" id="KW-0235">DNA replication</keyword>
<dbReference type="GO" id="GO:0008270">
    <property type="term" value="F:zinc ion binding"/>
    <property type="evidence" value="ECO:0007669"/>
    <property type="project" value="UniProtKB-KW"/>
</dbReference>
<evidence type="ECO:0000256" key="6">
    <source>
        <dbReference type="ARBA" id="ARBA00022695"/>
    </source>
</evidence>
<dbReference type="FunFam" id="3.90.1600.10:FF:000006">
    <property type="entry name" value="DNA polymerase epsilon catalytic subunit"/>
    <property type="match status" value="1"/>
</dbReference>
<evidence type="ECO:0000256" key="17">
    <source>
        <dbReference type="ARBA" id="ARBA00057054"/>
    </source>
</evidence>
<dbReference type="GO" id="GO:0006287">
    <property type="term" value="P:base-excision repair, gap-filling"/>
    <property type="evidence" value="ECO:0007669"/>
    <property type="project" value="TreeGrafter"/>
</dbReference>
<keyword evidence="4 19" id="KW-0004">4Fe-4S</keyword>
<dbReference type="SUPFAM" id="SSF56672">
    <property type="entry name" value="DNA/RNA polymerases"/>
    <property type="match status" value="1"/>
</dbReference>
<comment type="caution">
    <text evidence="22">The sequence shown here is derived from an EMBL/GenBank/DDBJ whole genome shotgun (WGS) entry which is preliminary data.</text>
</comment>
<dbReference type="InterPro" id="IPR023211">
    <property type="entry name" value="DNA_pol_palm_dom_sf"/>
</dbReference>
<keyword evidence="8 19" id="KW-0479">Metal-binding</keyword>
<dbReference type="InterPro" id="IPR012337">
    <property type="entry name" value="RNaseH-like_sf"/>
</dbReference>
<reference evidence="22" key="1">
    <citation type="submission" date="2020-04" db="EMBL/GenBank/DDBJ databases">
        <title>Analysis of mating type loci in Filobasidium floriforme.</title>
        <authorList>
            <person name="Nowrousian M."/>
        </authorList>
    </citation>
    <scope>NUCLEOTIDE SEQUENCE</scope>
    <source>
        <strain evidence="22">CBS 6242</strain>
    </source>
</reference>
<evidence type="ECO:0000256" key="7">
    <source>
        <dbReference type="ARBA" id="ARBA00022705"/>
    </source>
</evidence>
<dbReference type="CDD" id="cd05779">
    <property type="entry name" value="DNA_polB_epsilon_exo"/>
    <property type="match status" value="1"/>
</dbReference>
<dbReference type="InterPro" id="IPR006133">
    <property type="entry name" value="DNA-dir_DNA_pol_B_exonuc"/>
</dbReference>
<dbReference type="Gene3D" id="1.10.132.60">
    <property type="entry name" value="DNA polymerase family B, C-terminal domain"/>
    <property type="match status" value="1"/>
</dbReference>
<dbReference type="Proteomes" id="UP000812966">
    <property type="component" value="Unassembled WGS sequence"/>
</dbReference>
<keyword evidence="10 19" id="KW-0862">Zinc</keyword>
<dbReference type="EC" id="2.7.7.7" evidence="19"/>
<name>A0A8K0JLE4_9TREE</name>
<dbReference type="GO" id="GO:0000278">
    <property type="term" value="P:mitotic cell cycle"/>
    <property type="evidence" value="ECO:0007669"/>
    <property type="project" value="TreeGrafter"/>
</dbReference>